<keyword evidence="1" id="KW-0805">Transcription regulation</keyword>
<dbReference type="InterPro" id="IPR036390">
    <property type="entry name" value="WH_DNA-bd_sf"/>
</dbReference>
<organism evidence="5 6">
    <name type="scientific">Jiella pacifica</name>
    <dbReference type="NCBI Taxonomy" id="2696469"/>
    <lineage>
        <taxon>Bacteria</taxon>
        <taxon>Pseudomonadati</taxon>
        <taxon>Pseudomonadota</taxon>
        <taxon>Alphaproteobacteria</taxon>
        <taxon>Hyphomicrobiales</taxon>
        <taxon>Aurantimonadaceae</taxon>
        <taxon>Jiella</taxon>
    </lineage>
</organism>
<dbReference type="InterPro" id="IPR008920">
    <property type="entry name" value="TF_FadR/GntR_C"/>
</dbReference>
<dbReference type="Gene3D" id="1.10.10.10">
    <property type="entry name" value="Winged helix-like DNA-binding domain superfamily/Winged helix DNA-binding domain"/>
    <property type="match status" value="1"/>
</dbReference>
<comment type="caution">
    <text evidence="5">The sequence shown here is derived from an EMBL/GenBank/DDBJ whole genome shotgun (WGS) entry which is preliminary data.</text>
</comment>
<name>A0A6N9T3T9_9HYPH</name>
<dbReference type="Proteomes" id="UP000469011">
    <property type="component" value="Unassembled WGS sequence"/>
</dbReference>
<dbReference type="PROSITE" id="PS50949">
    <property type="entry name" value="HTH_GNTR"/>
    <property type="match status" value="1"/>
</dbReference>
<dbReference type="PANTHER" id="PTHR43537:SF5">
    <property type="entry name" value="UXU OPERON TRANSCRIPTIONAL REGULATOR"/>
    <property type="match status" value="1"/>
</dbReference>
<dbReference type="InterPro" id="IPR011711">
    <property type="entry name" value="GntR_C"/>
</dbReference>
<gene>
    <name evidence="5" type="ORF">GTK09_16605</name>
</gene>
<dbReference type="GO" id="GO:0003700">
    <property type="term" value="F:DNA-binding transcription factor activity"/>
    <property type="evidence" value="ECO:0007669"/>
    <property type="project" value="InterPro"/>
</dbReference>
<feature type="domain" description="HTH gntR-type" evidence="4">
    <location>
        <begin position="6"/>
        <end position="73"/>
    </location>
</feature>
<dbReference type="InterPro" id="IPR000524">
    <property type="entry name" value="Tscrpt_reg_HTH_GntR"/>
</dbReference>
<evidence type="ECO:0000256" key="3">
    <source>
        <dbReference type="ARBA" id="ARBA00023163"/>
    </source>
</evidence>
<accession>A0A6N9T3T9</accession>
<protein>
    <submittedName>
        <fullName evidence="5">FCD domain-containing protein</fullName>
    </submittedName>
</protein>
<sequence>MVSAKASRVDDAYARLKADILHARIPPGHVATEPEIALRMGMSRTPIRETLIRLEAEGLVELIPRRGARILPISASAMREIYDILTSLEPDAAARVALARHSAETLQPLHDATSDMEAALERGDLDAWAEADERFHRQLMALTGNRRLQQIVAQLNDQAHRARIITVRLREPPVRSTVEHRAILDALLAGDGPLTRTLFREHRERAAQELLAILENLRLTQL</sequence>
<keyword evidence="6" id="KW-1185">Reference proteome</keyword>
<dbReference type="Gene3D" id="1.20.120.530">
    <property type="entry name" value="GntR ligand-binding domain-like"/>
    <property type="match status" value="1"/>
</dbReference>
<evidence type="ECO:0000256" key="2">
    <source>
        <dbReference type="ARBA" id="ARBA00023125"/>
    </source>
</evidence>
<dbReference type="SMART" id="SM00345">
    <property type="entry name" value="HTH_GNTR"/>
    <property type="match status" value="1"/>
</dbReference>
<reference evidence="5 6" key="1">
    <citation type="submission" date="2020-01" db="EMBL/GenBank/DDBJ databases">
        <title>Jiella pacifica sp. nov.</title>
        <authorList>
            <person name="Xue Z."/>
            <person name="Zhu S."/>
            <person name="Chen J."/>
            <person name="Yang J."/>
        </authorList>
    </citation>
    <scope>NUCLEOTIDE SEQUENCE [LARGE SCALE GENOMIC DNA]</scope>
    <source>
        <strain evidence="5 6">40Bstr34</strain>
    </source>
</reference>
<dbReference type="CDD" id="cd07377">
    <property type="entry name" value="WHTH_GntR"/>
    <property type="match status" value="1"/>
</dbReference>
<dbReference type="AlphaFoldDB" id="A0A6N9T3T9"/>
<proteinExistence type="predicted"/>
<evidence type="ECO:0000313" key="6">
    <source>
        <dbReference type="Proteomes" id="UP000469011"/>
    </source>
</evidence>
<dbReference type="PANTHER" id="PTHR43537">
    <property type="entry name" value="TRANSCRIPTIONAL REGULATOR, GNTR FAMILY"/>
    <property type="match status" value="1"/>
</dbReference>
<evidence type="ECO:0000256" key="1">
    <source>
        <dbReference type="ARBA" id="ARBA00023015"/>
    </source>
</evidence>
<dbReference type="PRINTS" id="PR00035">
    <property type="entry name" value="HTHGNTR"/>
</dbReference>
<dbReference type="GO" id="GO:0003677">
    <property type="term" value="F:DNA binding"/>
    <property type="evidence" value="ECO:0007669"/>
    <property type="project" value="UniProtKB-KW"/>
</dbReference>
<evidence type="ECO:0000313" key="5">
    <source>
        <dbReference type="EMBL" id="NDW06043.1"/>
    </source>
</evidence>
<dbReference type="EMBL" id="JAAAMG010000014">
    <property type="protein sequence ID" value="NDW06043.1"/>
    <property type="molecule type" value="Genomic_DNA"/>
</dbReference>
<dbReference type="Pfam" id="PF00392">
    <property type="entry name" value="GntR"/>
    <property type="match status" value="1"/>
</dbReference>
<keyword evidence="3" id="KW-0804">Transcription</keyword>
<dbReference type="SUPFAM" id="SSF46785">
    <property type="entry name" value="Winged helix' DNA-binding domain"/>
    <property type="match status" value="1"/>
</dbReference>
<dbReference type="RefSeq" id="WP_163464550.1">
    <property type="nucleotide sequence ID" value="NZ_JAAAMG010000014.1"/>
</dbReference>
<keyword evidence="2" id="KW-0238">DNA-binding</keyword>
<dbReference type="SMART" id="SM00895">
    <property type="entry name" value="FCD"/>
    <property type="match status" value="1"/>
</dbReference>
<evidence type="ECO:0000259" key="4">
    <source>
        <dbReference type="PROSITE" id="PS50949"/>
    </source>
</evidence>
<dbReference type="Pfam" id="PF07729">
    <property type="entry name" value="FCD"/>
    <property type="match status" value="1"/>
</dbReference>
<dbReference type="SUPFAM" id="SSF48008">
    <property type="entry name" value="GntR ligand-binding domain-like"/>
    <property type="match status" value="1"/>
</dbReference>
<dbReference type="InterPro" id="IPR036388">
    <property type="entry name" value="WH-like_DNA-bd_sf"/>
</dbReference>